<evidence type="ECO:0000313" key="3">
    <source>
        <dbReference type="Proteomes" id="UP001345963"/>
    </source>
</evidence>
<dbReference type="Gene3D" id="3.20.20.70">
    <property type="entry name" value="Aldolase class I"/>
    <property type="match status" value="1"/>
</dbReference>
<organism evidence="2 3">
    <name type="scientific">Ataeniobius toweri</name>
    <dbReference type="NCBI Taxonomy" id="208326"/>
    <lineage>
        <taxon>Eukaryota</taxon>
        <taxon>Metazoa</taxon>
        <taxon>Chordata</taxon>
        <taxon>Craniata</taxon>
        <taxon>Vertebrata</taxon>
        <taxon>Euteleostomi</taxon>
        <taxon>Actinopterygii</taxon>
        <taxon>Neopterygii</taxon>
        <taxon>Teleostei</taxon>
        <taxon>Neoteleostei</taxon>
        <taxon>Acanthomorphata</taxon>
        <taxon>Ovalentaria</taxon>
        <taxon>Atherinomorphae</taxon>
        <taxon>Cyprinodontiformes</taxon>
        <taxon>Goodeidae</taxon>
        <taxon>Ataeniobius</taxon>
    </lineage>
</organism>
<protein>
    <recommendedName>
        <fullName evidence="1">PseI/NeuA/B-like domain-containing protein</fullName>
    </recommendedName>
</protein>
<comment type="caution">
    <text evidence="2">The sequence shown here is derived from an EMBL/GenBank/DDBJ whole genome shotgun (WGS) entry which is preliminary data.</text>
</comment>
<evidence type="ECO:0000259" key="1">
    <source>
        <dbReference type="Pfam" id="PF03102"/>
    </source>
</evidence>
<dbReference type="InterPro" id="IPR013132">
    <property type="entry name" value="PseI/NeuA/B-like_N"/>
</dbReference>
<keyword evidence="3" id="KW-1185">Reference proteome</keyword>
<sequence>MDEMAVKFLHEIKVPFFKVASADANNFPYLEKSQERPSHGGVQWHAVNGDDPPAVNLRVITHDKEIQMQ</sequence>
<name>A0ABU7CHW4_9TELE</name>
<proteinExistence type="predicted"/>
<dbReference type="InterPro" id="IPR013785">
    <property type="entry name" value="Aldolase_TIM"/>
</dbReference>
<accession>A0ABU7CHW4</accession>
<reference evidence="2 3" key="1">
    <citation type="submission" date="2021-07" db="EMBL/GenBank/DDBJ databases">
        <authorList>
            <person name="Palmer J.M."/>
        </authorList>
    </citation>
    <scope>NUCLEOTIDE SEQUENCE [LARGE SCALE GENOMIC DNA]</scope>
    <source>
        <strain evidence="2 3">AT_MEX2019</strain>
        <tissue evidence="2">Muscle</tissue>
    </source>
</reference>
<evidence type="ECO:0000313" key="2">
    <source>
        <dbReference type="EMBL" id="MED6262551.1"/>
    </source>
</evidence>
<gene>
    <name evidence="2" type="ORF">ATANTOWER_021529</name>
</gene>
<dbReference type="Proteomes" id="UP001345963">
    <property type="component" value="Unassembled WGS sequence"/>
</dbReference>
<dbReference type="EMBL" id="JAHUTI010093139">
    <property type="protein sequence ID" value="MED6262551.1"/>
    <property type="molecule type" value="Genomic_DNA"/>
</dbReference>
<feature type="domain" description="PseI/NeuA/B-like" evidence="1">
    <location>
        <begin position="2"/>
        <end position="34"/>
    </location>
</feature>
<dbReference type="Pfam" id="PF03102">
    <property type="entry name" value="NeuB"/>
    <property type="match status" value="1"/>
</dbReference>